<evidence type="ECO:0000259" key="4">
    <source>
        <dbReference type="PROSITE" id="PS51186"/>
    </source>
</evidence>
<protein>
    <submittedName>
        <fullName evidence="5">N-acetylglutamate synthase</fullName>
    </submittedName>
</protein>
<evidence type="ECO:0000313" key="5">
    <source>
        <dbReference type="EMBL" id="PQV65179.1"/>
    </source>
</evidence>
<dbReference type="PANTHER" id="PTHR43877">
    <property type="entry name" value="AMINOALKYLPHOSPHONATE N-ACETYLTRANSFERASE-RELATED-RELATED"/>
    <property type="match status" value="1"/>
</dbReference>
<accession>A0A2S8SWP4</accession>
<evidence type="ECO:0000313" key="6">
    <source>
        <dbReference type="Proteomes" id="UP000237684"/>
    </source>
</evidence>
<dbReference type="AlphaFoldDB" id="A0A2S8SWP4"/>
<dbReference type="NCBIfam" id="NF005840">
    <property type="entry name" value="PRK07757.1"/>
    <property type="match status" value="1"/>
</dbReference>
<comment type="caution">
    <text evidence="5">The sequence shown here is derived from an EMBL/GenBank/DDBJ whole genome shotgun (WGS) entry which is preliminary data.</text>
</comment>
<dbReference type="PROSITE" id="PS51186">
    <property type="entry name" value="GNAT"/>
    <property type="match status" value="1"/>
</dbReference>
<dbReference type="Gene3D" id="3.40.630.30">
    <property type="match status" value="1"/>
</dbReference>
<dbReference type="EMBL" id="NIGF01000002">
    <property type="protein sequence ID" value="PQV65179.1"/>
    <property type="molecule type" value="Genomic_DNA"/>
</dbReference>
<proteinExistence type="predicted"/>
<evidence type="ECO:0000256" key="2">
    <source>
        <dbReference type="ARBA" id="ARBA00023315"/>
    </source>
</evidence>
<dbReference type="Proteomes" id="UP000237684">
    <property type="component" value="Unassembled WGS sequence"/>
</dbReference>
<sequence length="209" mass="23279">MKLRKAKNSDVPQIRALINEMAMRTDEDYKHGHMLPRSLTELYEHLRDYTVLVDENERVLGCCALHSAWDSLAELKALAVHDDAQGHGWGRQLVDAAMSEAEDLGISCVFTLTNKDEFFKKLDFQYIDMRKLPQRVWSECTSCPKFMVACDEVAMTFQGAQPKQTFIPAVGVHASPAARAALGLTSGPMNADASRPPFLPQNGAIPRTD</sequence>
<gene>
    <name evidence="5" type="ORF">B1R32_102187</name>
</gene>
<dbReference type="SUPFAM" id="SSF55729">
    <property type="entry name" value="Acyl-CoA N-acyltransferases (Nat)"/>
    <property type="match status" value="1"/>
</dbReference>
<dbReference type="InterPro" id="IPR050832">
    <property type="entry name" value="Bact_Acetyltransf"/>
</dbReference>
<organism evidence="5 6">
    <name type="scientific">Abditibacterium utsteinense</name>
    <dbReference type="NCBI Taxonomy" id="1960156"/>
    <lineage>
        <taxon>Bacteria</taxon>
        <taxon>Pseudomonadati</taxon>
        <taxon>Abditibacteriota</taxon>
        <taxon>Abditibacteriia</taxon>
        <taxon>Abditibacteriales</taxon>
        <taxon>Abditibacteriaceae</taxon>
        <taxon>Abditibacterium</taxon>
    </lineage>
</organism>
<dbReference type="CDD" id="cd04301">
    <property type="entry name" value="NAT_SF"/>
    <property type="match status" value="1"/>
</dbReference>
<dbReference type="InParanoid" id="A0A2S8SWP4"/>
<dbReference type="OrthoDB" id="9793138at2"/>
<keyword evidence="6" id="KW-1185">Reference proteome</keyword>
<evidence type="ECO:0000256" key="1">
    <source>
        <dbReference type="ARBA" id="ARBA00022679"/>
    </source>
</evidence>
<feature type="region of interest" description="Disordered" evidence="3">
    <location>
        <begin position="188"/>
        <end position="209"/>
    </location>
</feature>
<dbReference type="InterPro" id="IPR016181">
    <property type="entry name" value="Acyl_CoA_acyltransferase"/>
</dbReference>
<dbReference type="RefSeq" id="WP_105482501.1">
    <property type="nucleotide sequence ID" value="NZ_NIGF01000002.1"/>
</dbReference>
<dbReference type="GO" id="GO:0016747">
    <property type="term" value="F:acyltransferase activity, transferring groups other than amino-acyl groups"/>
    <property type="evidence" value="ECO:0007669"/>
    <property type="project" value="InterPro"/>
</dbReference>
<keyword evidence="1" id="KW-0808">Transferase</keyword>
<dbReference type="Pfam" id="PF13508">
    <property type="entry name" value="Acetyltransf_7"/>
    <property type="match status" value="1"/>
</dbReference>
<reference evidence="5 6" key="1">
    <citation type="journal article" date="2018" name="Syst. Appl. Microbiol.">
        <title>Abditibacterium utsteinense sp. nov., the first cultivated member of candidate phylum FBP, isolated from ice-free Antarctic soil samples.</title>
        <authorList>
            <person name="Tahon G."/>
            <person name="Tytgat B."/>
            <person name="Lebbe L."/>
            <person name="Carlier A."/>
            <person name="Willems A."/>
        </authorList>
    </citation>
    <scope>NUCLEOTIDE SEQUENCE [LARGE SCALE GENOMIC DNA]</scope>
    <source>
        <strain evidence="5 6">LMG 29911</strain>
    </source>
</reference>
<dbReference type="InterPro" id="IPR000182">
    <property type="entry name" value="GNAT_dom"/>
</dbReference>
<feature type="domain" description="N-acetyltransferase" evidence="4">
    <location>
        <begin position="1"/>
        <end position="143"/>
    </location>
</feature>
<evidence type="ECO:0000256" key="3">
    <source>
        <dbReference type="SAM" id="MobiDB-lite"/>
    </source>
</evidence>
<keyword evidence="2" id="KW-0012">Acyltransferase</keyword>
<name>A0A2S8SWP4_9BACT</name>